<evidence type="ECO:0000313" key="3">
    <source>
        <dbReference type="Proteomes" id="UP000023152"/>
    </source>
</evidence>
<evidence type="ECO:0000313" key="2">
    <source>
        <dbReference type="EMBL" id="ETO01545.1"/>
    </source>
</evidence>
<feature type="region of interest" description="Disordered" evidence="1">
    <location>
        <begin position="155"/>
        <end position="179"/>
    </location>
</feature>
<name>X6LLD9_RETFI</name>
<dbReference type="Proteomes" id="UP000023152">
    <property type="component" value="Unassembled WGS sequence"/>
</dbReference>
<proteinExistence type="predicted"/>
<organism evidence="2 3">
    <name type="scientific">Reticulomyxa filosa</name>
    <dbReference type="NCBI Taxonomy" id="46433"/>
    <lineage>
        <taxon>Eukaryota</taxon>
        <taxon>Sar</taxon>
        <taxon>Rhizaria</taxon>
        <taxon>Retaria</taxon>
        <taxon>Foraminifera</taxon>
        <taxon>Monothalamids</taxon>
        <taxon>Reticulomyxidae</taxon>
        <taxon>Reticulomyxa</taxon>
    </lineage>
</organism>
<protein>
    <submittedName>
        <fullName evidence="2">Uncharacterized protein</fullName>
    </submittedName>
</protein>
<accession>X6LLD9</accession>
<dbReference type="AlphaFoldDB" id="X6LLD9"/>
<feature type="compositionally biased region" description="Low complexity" evidence="1">
    <location>
        <begin position="163"/>
        <end position="177"/>
    </location>
</feature>
<dbReference type="EMBL" id="ASPP01037994">
    <property type="protein sequence ID" value="ETO01545.1"/>
    <property type="molecule type" value="Genomic_DNA"/>
</dbReference>
<sequence length="613" mass="72919">MVIKKTKKEKRFFFCEKLKNMIVQIELKRKTPQHVKMSDEPKVVNKESTTLSAMQQKIIDIVKSQSRMYDKFESSVDLEHAQEYCTLLRSQCVGVATNANAGHQFYTKKSLPLVEKSGWKFYLKYDTEIPWPEMFNTLRESGLNYNRMQNDLKEKYKQKPETKSTSTQPPKSSQSPKPWKKRFVGYSMNVGRINNQLFSFEAMIQYCVYYNRTLVIPWPRHRNQVMGFESGMWDWEFLSRRVDVILEHELPSHLKDYRNMATNNPCRFHKLVGRDIPSHANDQCEMIYLFEGEFGIFKFEDGPHGVMQYVRPALYIREAVETWLRKMFQIAPNEPIRYRVGVHRRAMNEGGKETDTGNPYVCRWQSHGIKGDNRFHWLRQAIRHVSDEITIIGLNDQTNPYYAKLKSIWLQQRAEQEKNLSVYDLIVNTYAHSCAMDWYDLQNILIFHQQKLIQPGEKFFIAHDHQVLQYFCIGWICLNEKQDKKAIELMKLHGGIEQSSEYLQEWSQVDKQLEIHKSHCNDFAFCTDRHELMSKEETIFDMWALYYSEFLVGSWMSTLTRTVCHWKGFEESIYVGNQCWLKWKWDDTVAHKNNNWFTLEDLNWTALTDDHLF</sequence>
<keyword evidence="3" id="KW-1185">Reference proteome</keyword>
<evidence type="ECO:0000256" key="1">
    <source>
        <dbReference type="SAM" id="MobiDB-lite"/>
    </source>
</evidence>
<reference evidence="2 3" key="1">
    <citation type="journal article" date="2013" name="Curr. Biol.">
        <title>The Genome of the Foraminiferan Reticulomyxa filosa.</title>
        <authorList>
            <person name="Glockner G."/>
            <person name="Hulsmann N."/>
            <person name="Schleicher M."/>
            <person name="Noegel A.A."/>
            <person name="Eichinger L."/>
            <person name="Gallinger C."/>
            <person name="Pawlowski J."/>
            <person name="Sierra R."/>
            <person name="Euteneuer U."/>
            <person name="Pillet L."/>
            <person name="Moustafa A."/>
            <person name="Platzer M."/>
            <person name="Groth M."/>
            <person name="Szafranski K."/>
            <person name="Schliwa M."/>
        </authorList>
    </citation>
    <scope>NUCLEOTIDE SEQUENCE [LARGE SCALE GENOMIC DNA]</scope>
</reference>
<gene>
    <name evidence="2" type="ORF">RFI_35894</name>
</gene>
<comment type="caution">
    <text evidence="2">The sequence shown here is derived from an EMBL/GenBank/DDBJ whole genome shotgun (WGS) entry which is preliminary data.</text>
</comment>